<dbReference type="InterPro" id="IPR027417">
    <property type="entry name" value="P-loop_NTPase"/>
</dbReference>
<dbReference type="Gene3D" id="3.40.50.300">
    <property type="entry name" value="P-loop containing nucleotide triphosphate hydrolases"/>
    <property type="match status" value="1"/>
</dbReference>
<keyword evidence="4" id="KW-0812">Transmembrane</keyword>
<proteinExistence type="inferred from homology"/>
<dbReference type="Pfam" id="PF02534">
    <property type="entry name" value="T4SS-DNA_transf"/>
    <property type="match status" value="1"/>
</dbReference>
<dbReference type="InterPro" id="IPR003688">
    <property type="entry name" value="TraG/VirD4"/>
</dbReference>
<comment type="similarity">
    <text evidence="2">Belongs to the VirD4/TraG family.</text>
</comment>
<evidence type="ECO:0000256" key="2">
    <source>
        <dbReference type="ARBA" id="ARBA00008806"/>
    </source>
</evidence>
<evidence type="ECO:0000313" key="8">
    <source>
        <dbReference type="Proteomes" id="UP000316545"/>
    </source>
</evidence>
<protein>
    <submittedName>
        <fullName evidence="7">Type IV secretion system protein VirD4</fullName>
    </submittedName>
</protein>
<dbReference type="AlphaFoldDB" id="A0A560FHP8"/>
<evidence type="ECO:0000313" key="7">
    <source>
        <dbReference type="EMBL" id="TWB21106.1"/>
    </source>
</evidence>
<keyword evidence="3" id="KW-1003">Cell membrane</keyword>
<evidence type="ECO:0000256" key="1">
    <source>
        <dbReference type="ARBA" id="ARBA00004651"/>
    </source>
</evidence>
<keyword evidence="5" id="KW-1133">Transmembrane helix</keyword>
<name>A0A560FHP8_9PROT</name>
<reference evidence="7 8" key="1">
    <citation type="submission" date="2019-06" db="EMBL/GenBank/DDBJ databases">
        <title>Genomic Encyclopedia of Type Strains, Phase IV (KMG-V): Genome sequencing to study the core and pangenomes of soil and plant-associated prokaryotes.</title>
        <authorList>
            <person name="Whitman W."/>
        </authorList>
    </citation>
    <scope>NUCLEOTIDE SEQUENCE [LARGE SCALE GENOMIC DNA]</scope>
    <source>
        <strain evidence="7 8">BR 11865</strain>
    </source>
</reference>
<organism evidence="7 8">
    <name type="scientific">Nitrospirillum amazonense</name>
    <dbReference type="NCBI Taxonomy" id="28077"/>
    <lineage>
        <taxon>Bacteria</taxon>
        <taxon>Pseudomonadati</taxon>
        <taxon>Pseudomonadota</taxon>
        <taxon>Alphaproteobacteria</taxon>
        <taxon>Rhodospirillales</taxon>
        <taxon>Azospirillaceae</taxon>
        <taxon>Nitrospirillum</taxon>
    </lineage>
</organism>
<accession>A0A560FHP8</accession>
<evidence type="ECO:0000256" key="4">
    <source>
        <dbReference type="ARBA" id="ARBA00022692"/>
    </source>
</evidence>
<gene>
    <name evidence="7" type="ORF">FBZ88_11980</name>
</gene>
<comment type="subcellular location">
    <subcellularLocation>
        <location evidence="1">Cell membrane</location>
        <topology evidence="1">Multi-pass membrane protein</topology>
    </subcellularLocation>
</comment>
<dbReference type="PANTHER" id="PTHR37937:SF1">
    <property type="entry name" value="CONJUGATIVE TRANSFER: DNA TRANSPORT"/>
    <property type="match status" value="1"/>
</dbReference>
<keyword evidence="8" id="KW-1185">Reference proteome</keyword>
<keyword evidence="6" id="KW-0472">Membrane</keyword>
<dbReference type="SUPFAM" id="SSF52540">
    <property type="entry name" value="P-loop containing nucleoside triphosphate hydrolases"/>
    <property type="match status" value="1"/>
</dbReference>
<evidence type="ECO:0000256" key="3">
    <source>
        <dbReference type="ARBA" id="ARBA00022475"/>
    </source>
</evidence>
<evidence type="ECO:0000256" key="6">
    <source>
        <dbReference type="ARBA" id="ARBA00023136"/>
    </source>
</evidence>
<dbReference type="GO" id="GO:0005886">
    <property type="term" value="C:plasma membrane"/>
    <property type="evidence" value="ECO:0007669"/>
    <property type="project" value="UniProtKB-SubCell"/>
</dbReference>
<dbReference type="CDD" id="cd01127">
    <property type="entry name" value="TrwB_TraG_TraD_VirD4"/>
    <property type="match status" value="2"/>
</dbReference>
<sequence length="499" mass="53983">MLYDLLSLLKSTSPYLSIPTLGGAAAFAASELRQDLRARVDETASAHGSARWATFNHLRRAGLLGNDGLVLGRWPGRLISPLLRVATDRHLLTIAPTRSGKGVSAVIPNLLTYPGSALVIDPKGENAKATALRRAAMGQEVHILDPWGITHLPASALNPLDPLDGNSADVAEDVMLIADALVPAKGASGLDPFWDTEAKALIGGLLLHILAREPPARRTLPRLRQLLTLDPAAFAALLDDMAGNGAIGGLVARAANRIKQKPDKERASVLSAAQAHTHFLDSPRMADVLSRSDFDLADLKRRAMTIYLVLPSSRLTSYARWLRLLVSLALAELSGLAGRPAHPVLFLLDEFAALGRLDMIETALGLLAGYGVQLWPIVQDLSQLRDLYRERWSSFIANAGVIQVFGVNDPATAETVSRMLGARTASVRSESHNARRQGKDSGVNYSTVARPLLYAAEVARLPETDELLFVNGLPPIRARKLVYYKDRRFRDLVAHPEGA</sequence>
<evidence type="ECO:0000256" key="5">
    <source>
        <dbReference type="ARBA" id="ARBA00022989"/>
    </source>
</evidence>
<dbReference type="EMBL" id="VITO01000019">
    <property type="protein sequence ID" value="TWB21106.1"/>
    <property type="molecule type" value="Genomic_DNA"/>
</dbReference>
<dbReference type="Proteomes" id="UP000316545">
    <property type="component" value="Unassembled WGS sequence"/>
</dbReference>
<dbReference type="InterPro" id="IPR051539">
    <property type="entry name" value="T4SS-coupling_protein"/>
</dbReference>
<comment type="caution">
    <text evidence="7">The sequence shown here is derived from an EMBL/GenBank/DDBJ whole genome shotgun (WGS) entry which is preliminary data.</text>
</comment>
<dbReference type="PANTHER" id="PTHR37937">
    <property type="entry name" value="CONJUGATIVE TRANSFER: DNA TRANSPORT"/>
    <property type="match status" value="1"/>
</dbReference>
<dbReference type="RefSeq" id="WP_145619453.1">
    <property type="nucleotide sequence ID" value="NZ_VITO01000019.1"/>
</dbReference>